<dbReference type="Pfam" id="PF01569">
    <property type="entry name" value="PAP2"/>
    <property type="match status" value="1"/>
</dbReference>
<dbReference type="SMART" id="SM00014">
    <property type="entry name" value="acidPPc"/>
    <property type="match status" value="1"/>
</dbReference>
<organism evidence="4 5">
    <name type="scientific">Aureispira anguillae</name>
    <dbReference type="NCBI Taxonomy" id="2864201"/>
    <lineage>
        <taxon>Bacteria</taxon>
        <taxon>Pseudomonadati</taxon>
        <taxon>Bacteroidota</taxon>
        <taxon>Saprospiria</taxon>
        <taxon>Saprospirales</taxon>
        <taxon>Saprospiraceae</taxon>
        <taxon>Aureispira</taxon>
    </lineage>
</organism>
<dbReference type="PANTHER" id="PTHR14969:SF13">
    <property type="entry name" value="AT30094P"/>
    <property type="match status" value="1"/>
</dbReference>
<dbReference type="InterPro" id="IPR000326">
    <property type="entry name" value="PAP2/HPO"/>
</dbReference>
<dbReference type="EMBL" id="AP026867">
    <property type="protein sequence ID" value="BDS12645.1"/>
    <property type="molecule type" value="Genomic_DNA"/>
</dbReference>
<gene>
    <name evidence="4" type="ORF">AsAng_0033690</name>
</gene>
<dbReference type="SUPFAM" id="SSF48317">
    <property type="entry name" value="Acid phosphatase/Vanadium-dependent haloperoxidase"/>
    <property type="match status" value="1"/>
</dbReference>
<proteinExistence type="predicted"/>
<evidence type="ECO:0000313" key="5">
    <source>
        <dbReference type="Proteomes" id="UP001060919"/>
    </source>
</evidence>
<dbReference type="PANTHER" id="PTHR14969">
    <property type="entry name" value="SPHINGOSINE-1-PHOSPHATE PHOSPHOHYDROLASE"/>
    <property type="match status" value="1"/>
</dbReference>
<feature type="transmembrane region" description="Helical" evidence="1">
    <location>
        <begin position="117"/>
        <end position="137"/>
    </location>
</feature>
<feature type="transmembrane region" description="Helical" evidence="1">
    <location>
        <begin position="35"/>
        <end position="54"/>
    </location>
</feature>
<feature type="transmembrane region" description="Helical" evidence="1">
    <location>
        <begin position="226"/>
        <end position="246"/>
    </location>
</feature>
<feature type="transmembrane region" description="Helical" evidence="1">
    <location>
        <begin position="196"/>
        <end position="214"/>
    </location>
</feature>
<keyword evidence="5" id="KW-1185">Reference proteome</keyword>
<keyword evidence="1" id="KW-0812">Transmembrane</keyword>
<evidence type="ECO:0000256" key="2">
    <source>
        <dbReference type="SAM" id="SignalP"/>
    </source>
</evidence>
<evidence type="ECO:0000256" key="1">
    <source>
        <dbReference type="SAM" id="Phobius"/>
    </source>
</evidence>
<reference evidence="4" key="1">
    <citation type="submission" date="2022-09" db="EMBL/GenBank/DDBJ databases">
        <title>Aureispira anguillicida sp. nov., isolated from Leptocephalus of Japanese eel Anguilla japonica.</title>
        <authorList>
            <person name="Yuasa K."/>
            <person name="Mekata T."/>
            <person name="Ikunari K."/>
        </authorList>
    </citation>
    <scope>NUCLEOTIDE SEQUENCE</scope>
    <source>
        <strain evidence="4">EL160426</strain>
    </source>
</reference>
<feature type="signal peptide" evidence="2">
    <location>
        <begin position="1"/>
        <end position="19"/>
    </location>
</feature>
<evidence type="ECO:0000259" key="3">
    <source>
        <dbReference type="SMART" id="SM00014"/>
    </source>
</evidence>
<sequence>MKKILLLIVLVHYFFVVHAQSDNTIGTSPYRLSWAVDLPIATAALGMGVSYLVLDKQTAPLTTAYINSLDRTNVWAFDRAATYNWSRPIAIGSDVLLYTSCALPLALLGDSKIRKDYLKIGVLYLETFALTAAVTSLTKNLVKRPRPFVYNEAVDLQFKEERDAQYAFFSGHTSMTAAMCFMTAKVFQDYNKGSKAIPWIWAAAATVPAVTGILRQQAGKHFWTDVISGYLIGAAIGVLVPELHRVGLFQKKKAKRPEFSF</sequence>
<dbReference type="CDD" id="cd01610">
    <property type="entry name" value="PAP2_like"/>
    <property type="match status" value="1"/>
</dbReference>
<keyword evidence="2" id="KW-0732">Signal</keyword>
<evidence type="ECO:0000313" key="4">
    <source>
        <dbReference type="EMBL" id="BDS12645.1"/>
    </source>
</evidence>
<dbReference type="Gene3D" id="1.20.144.10">
    <property type="entry name" value="Phosphatidic acid phosphatase type 2/haloperoxidase"/>
    <property type="match status" value="1"/>
</dbReference>
<dbReference type="KEGG" id="aup:AsAng_0033690"/>
<feature type="chain" id="PRO_5037457423" evidence="2">
    <location>
        <begin position="20"/>
        <end position="261"/>
    </location>
</feature>
<keyword evidence="1" id="KW-1133">Transmembrane helix</keyword>
<accession>A0A915YGJ9</accession>
<feature type="domain" description="Phosphatidic acid phosphatase type 2/haloperoxidase" evidence="3">
    <location>
        <begin position="119"/>
        <end position="241"/>
    </location>
</feature>
<dbReference type="Proteomes" id="UP001060919">
    <property type="component" value="Chromosome"/>
</dbReference>
<name>A0A915YGJ9_9BACT</name>
<protein>
    <submittedName>
        <fullName evidence="4">Phosphatase PAP2 family protein</fullName>
    </submittedName>
</protein>
<dbReference type="InterPro" id="IPR036938">
    <property type="entry name" value="PAP2/HPO_sf"/>
</dbReference>
<keyword evidence="1" id="KW-0472">Membrane</keyword>
<dbReference type="RefSeq" id="WP_264788008.1">
    <property type="nucleotide sequence ID" value="NZ_AP026867.1"/>
</dbReference>
<dbReference type="AlphaFoldDB" id="A0A915YGJ9"/>